<dbReference type="Pfam" id="PF01029">
    <property type="entry name" value="NusB"/>
    <property type="match status" value="1"/>
</dbReference>
<gene>
    <name evidence="6" type="primary">nusB</name>
    <name evidence="8" type="ORF">Gferi_00285</name>
</gene>
<evidence type="ECO:0000256" key="5">
    <source>
        <dbReference type="ARBA" id="ARBA00023163"/>
    </source>
</evidence>
<evidence type="ECO:0000259" key="7">
    <source>
        <dbReference type="Pfam" id="PF01029"/>
    </source>
</evidence>
<keyword evidence="2 6" id="KW-0889">Transcription antitermination</keyword>
<organism evidence="8 9">
    <name type="scientific">Geosporobacter ferrireducens</name>
    <dbReference type="NCBI Taxonomy" id="1424294"/>
    <lineage>
        <taxon>Bacteria</taxon>
        <taxon>Bacillati</taxon>
        <taxon>Bacillota</taxon>
        <taxon>Clostridia</taxon>
        <taxon>Peptostreptococcales</taxon>
        <taxon>Thermotaleaceae</taxon>
        <taxon>Geosporobacter</taxon>
    </lineage>
</organism>
<dbReference type="RefSeq" id="WP_069973707.1">
    <property type="nucleotide sequence ID" value="NZ_CP017269.1"/>
</dbReference>
<reference evidence="8 9" key="1">
    <citation type="submission" date="2016-09" db="EMBL/GenBank/DDBJ databases">
        <title>Genomic analysis reveals versatility of anaerobic energy metabolism of Geosporobacter ferrireducens IRF9 of phylum Firmicutes.</title>
        <authorList>
            <person name="Kim S.-J."/>
        </authorList>
    </citation>
    <scope>NUCLEOTIDE SEQUENCE [LARGE SCALE GENOMIC DNA]</scope>
    <source>
        <strain evidence="8 9">IRF9</strain>
    </source>
</reference>
<dbReference type="InterPro" id="IPR035926">
    <property type="entry name" value="NusB-like_sf"/>
</dbReference>
<name>A0A1D8GB99_9FIRM</name>
<keyword evidence="9" id="KW-1185">Reference proteome</keyword>
<evidence type="ECO:0000256" key="6">
    <source>
        <dbReference type="HAMAP-Rule" id="MF_00073"/>
    </source>
</evidence>
<accession>A0A1D8GB99</accession>
<evidence type="ECO:0000256" key="2">
    <source>
        <dbReference type="ARBA" id="ARBA00022814"/>
    </source>
</evidence>
<dbReference type="HAMAP" id="MF_00073">
    <property type="entry name" value="NusB"/>
    <property type="match status" value="1"/>
</dbReference>
<dbReference type="GO" id="GO:0031564">
    <property type="term" value="P:transcription antitermination"/>
    <property type="evidence" value="ECO:0007669"/>
    <property type="project" value="UniProtKB-KW"/>
</dbReference>
<dbReference type="OrthoDB" id="9811381at2"/>
<dbReference type="NCBIfam" id="TIGR01951">
    <property type="entry name" value="nusB"/>
    <property type="match status" value="1"/>
</dbReference>
<dbReference type="Gene3D" id="1.10.940.10">
    <property type="entry name" value="NusB-like"/>
    <property type="match status" value="1"/>
</dbReference>
<dbReference type="AlphaFoldDB" id="A0A1D8GB99"/>
<dbReference type="InterPro" id="IPR006027">
    <property type="entry name" value="NusB_RsmB_TIM44"/>
</dbReference>
<keyword evidence="4 6" id="KW-0805">Transcription regulation</keyword>
<evidence type="ECO:0000256" key="1">
    <source>
        <dbReference type="ARBA" id="ARBA00005952"/>
    </source>
</evidence>
<comment type="function">
    <text evidence="6">Involved in transcription antitermination. Required for transcription of ribosomal RNA (rRNA) genes. Binds specifically to the boxA antiterminator sequence of the ribosomal RNA (rrn) operons.</text>
</comment>
<dbReference type="SUPFAM" id="SSF48013">
    <property type="entry name" value="NusB-like"/>
    <property type="match status" value="1"/>
</dbReference>
<comment type="similarity">
    <text evidence="1 6">Belongs to the NusB family.</text>
</comment>
<evidence type="ECO:0000256" key="4">
    <source>
        <dbReference type="ARBA" id="ARBA00023015"/>
    </source>
</evidence>
<evidence type="ECO:0000313" key="8">
    <source>
        <dbReference type="EMBL" id="AOT68153.1"/>
    </source>
</evidence>
<feature type="domain" description="NusB/RsmB/TIM44" evidence="7">
    <location>
        <begin position="6"/>
        <end position="128"/>
    </location>
</feature>
<dbReference type="InterPro" id="IPR011605">
    <property type="entry name" value="NusB_fam"/>
</dbReference>
<dbReference type="GO" id="GO:0006353">
    <property type="term" value="P:DNA-templated transcription termination"/>
    <property type="evidence" value="ECO:0007669"/>
    <property type="project" value="UniProtKB-UniRule"/>
</dbReference>
<dbReference type="PANTHER" id="PTHR11078">
    <property type="entry name" value="N UTILIZATION SUBSTANCE PROTEIN B-RELATED"/>
    <property type="match status" value="1"/>
</dbReference>
<evidence type="ECO:0000313" key="9">
    <source>
        <dbReference type="Proteomes" id="UP000095743"/>
    </source>
</evidence>
<dbReference type="Proteomes" id="UP000095743">
    <property type="component" value="Chromosome"/>
</dbReference>
<dbReference type="EMBL" id="CP017269">
    <property type="protein sequence ID" value="AOT68153.1"/>
    <property type="molecule type" value="Genomic_DNA"/>
</dbReference>
<dbReference type="STRING" id="1424294.Gferi_00285"/>
<dbReference type="PANTHER" id="PTHR11078:SF3">
    <property type="entry name" value="ANTITERMINATION NUSB DOMAIN-CONTAINING PROTEIN"/>
    <property type="match status" value="1"/>
</dbReference>
<dbReference type="GO" id="GO:0003723">
    <property type="term" value="F:RNA binding"/>
    <property type="evidence" value="ECO:0007669"/>
    <property type="project" value="UniProtKB-UniRule"/>
</dbReference>
<keyword evidence="5 6" id="KW-0804">Transcription</keyword>
<sequence length="133" mass="15506">MSRKLARETAMKLIYQMEIQRDISKEAIERAIEEYPDEPKDHEYIRDVLYKYLQHQQEVDEVIGRHAKDWKIDRIAKVDLSIIRLAVVEILYREDIPHSVSINEAVEMAKNYSTDESGSFVNGVLGNIVGTRE</sequence>
<dbReference type="GO" id="GO:0005829">
    <property type="term" value="C:cytosol"/>
    <property type="evidence" value="ECO:0007669"/>
    <property type="project" value="TreeGrafter"/>
</dbReference>
<keyword evidence="3 6" id="KW-0694">RNA-binding</keyword>
<evidence type="ECO:0000256" key="3">
    <source>
        <dbReference type="ARBA" id="ARBA00022884"/>
    </source>
</evidence>
<protein>
    <recommendedName>
        <fullName evidence="6">Transcription antitermination protein NusB</fullName>
    </recommendedName>
    <alternativeName>
        <fullName evidence="6">Antitermination factor NusB</fullName>
    </alternativeName>
</protein>
<dbReference type="KEGG" id="gfe:Gferi_00285"/>
<proteinExistence type="inferred from homology"/>